<reference evidence="3 4" key="1">
    <citation type="submission" date="2018-12" db="EMBL/GenBank/DDBJ databases">
        <title>Food and Water Safety Consortium.</title>
        <authorList>
            <person name="Tyson S."/>
            <person name="Peterson C.-L."/>
            <person name="Olson A."/>
            <person name="Tyler S."/>
            <person name="Cabral J."/>
            <person name="Lynch T."/>
            <person name="Knox N."/>
            <person name="Van Domselaar G."/>
            <person name="Graham M."/>
        </authorList>
    </citation>
    <scope>NUCLEOTIDE SEQUENCE [LARGE SCALE GENOMIC DNA]</scope>
    <source>
        <strain evidence="3 4">FWSEC0384</strain>
    </source>
</reference>
<protein>
    <recommendedName>
        <fullName evidence="2">Large polyvalent protein-associated domain-containing protein</fullName>
    </recommendedName>
</protein>
<feature type="non-terminal residue" evidence="3">
    <location>
        <position position="1"/>
    </location>
</feature>
<name>A0AAQ2DQ98_ECOLX</name>
<evidence type="ECO:0000256" key="1">
    <source>
        <dbReference type="SAM" id="MobiDB-lite"/>
    </source>
</evidence>
<dbReference type="EMBL" id="RRNI01000127">
    <property type="protein sequence ID" value="TJH14691.1"/>
    <property type="molecule type" value="Genomic_DNA"/>
</dbReference>
<proteinExistence type="predicted"/>
<dbReference type="Proteomes" id="UP000306700">
    <property type="component" value="Unassembled WGS sequence"/>
</dbReference>
<gene>
    <name evidence="3" type="ORF">C9160_27080</name>
</gene>
<organism evidence="3 4">
    <name type="scientific">Escherichia coli</name>
    <dbReference type="NCBI Taxonomy" id="562"/>
    <lineage>
        <taxon>Bacteria</taxon>
        <taxon>Pseudomonadati</taxon>
        <taxon>Pseudomonadota</taxon>
        <taxon>Gammaproteobacteria</taxon>
        <taxon>Enterobacterales</taxon>
        <taxon>Enterobacteriaceae</taxon>
        <taxon>Escherichia</taxon>
    </lineage>
</organism>
<dbReference type="RefSeq" id="WP_252180823.1">
    <property type="nucleotide sequence ID" value="NZ_RRNI01000127.1"/>
</dbReference>
<feature type="non-terminal residue" evidence="3">
    <location>
        <position position="346"/>
    </location>
</feature>
<feature type="compositionally biased region" description="Basic and acidic residues" evidence="1">
    <location>
        <begin position="254"/>
        <end position="274"/>
    </location>
</feature>
<accession>A0AAQ2DQ98</accession>
<feature type="region of interest" description="Disordered" evidence="1">
    <location>
        <begin position="254"/>
        <end position="281"/>
    </location>
</feature>
<dbReference type="Pfam" id="PF18799">
    <property type="entry name" value="LPD5"/>
    <property type="match status" value="1"/>
</dbReference>
<feature type="domain" description="Large polyvalent protein-associated" evidence="2">
    <location>
        <begin position="136"/>
        <end position="285"/>
    </location>
</feature>
<dbReference type="InterPro" id="IPR040651">
    <property type="entry name" value="LPD5"/>
</dbReference>
<sequence>KHRYAQLAETLGKTLEDRDYATQPLSKLFPKPDYAKLANEGADADTLAMIALYRSDIPAKTKHNTAGWGESIKKVRHSVSEMLNGTVSAKRLAEWMEGRMPSRYADTWQLLRTLPPSQMDRASAYRVVSGVYQAAGGKRYDPPQKLYSLRNKDNKGSNLFFSESRDELLTKAKVWFAEQEEKSQAKGDEKTAPSPDDKIRFDVYRNTRSGDIFIAYGKNKMRVRGGFKSASDARKYIDSHRDELVRHVKEMREISREEQRNATNRDRTGPERRKGNVSPEQFSDAFGFRGVQFGNYVEGPRRQADLNRAYDSLHDLAEVLNVPTKALSLNGRLGLAFGARGKGKAA</sequence>
<dbReference type="AlphaFoldDB" id="A0AAQ2DQ98"/>
<evidence type="ECO:0000313" key="4">
    <source>
        <dbReference type="Proteomes" id="UP000306700"/>
    </source>
</evidence>
<evidence type="ECO:0000313" key="3">
    <source>
        <dbReference type="EMBL" id="TJH14691.1"/>
    </source>
</evidence>
<feature type="region of interest" description="Disordered" evidence="1">
    <location>
        <begin position="179"/>
        <end position="198"/>
    </location>
</feature>
<comment type="caution">
    <text evidence="3">The sequence shown here is derived from an EMBL/GenBank/DDBJ whole genome shotgun (WGS) entry which is preliminary data.</text>
</comment>
<evidence type="ECO:0000259" key="2">
    <source>
        <dbReference type="Pfam" id="PF18799"/>
    </source>
</evidence>